<evidence type="ECO:0000313" key="1">
    <source>
        <dbReference type="EMBL" id="KAL2504777.1"/>
    </source>
</evidence>
<dbReference type="EMBL" id="JBFOLK010000006">
    <property type="protein sequence ID" value="KAL2504777.1"/>
    <property type="molecule type" value="Genomic_DNA"/>
</dbReference>
<dbReference type="Proteomes" id="UP001604336">
    <property type="component" value="Unassembled WGS sequence"/>
</dbReference>
<comment type="caution">
    <text evidence="1">The sequence shown here is derived from an EMBL/GenBank/DDBJ whole genome shotgun (WGS) entry which is preliminary data.</text>
</comment>
<sequence length="102" mass="11065">MPQKRLLPPVPSRHYFSHVTVWCPKSIALISPALSTGEETLVVGSGRAAGIYGAIREEIVVFGQVKISRGGRGTVGSMKIAERELGRICIQWDGMRVSDGLM</sequence>
<protein>
    <submittedName>
        <fullName evidence="1">Uncharacterized protein</fullName>
    </submittedName>
</protein>
<keyword evidence="2" id="KW-1185">Reference proteome</keyword>
<name>A0ABD1SWF1_9LAMI</name>
<dbReference type="AlphaFoldDB" id="A0ABD1SWF1"/>
<gene>
    <name evidence="1" type="ORF">Adt_20398</name>
</gene>
<organism evidence="1 2">
    <name type="scientific">Abeliophyllum distichum</name>
    <dbReference type="NCBI Taxonomy" id="126358"/>
    <lineage>
        <taxon>Eukaryota</taxon>
        <taxon>Viridiplantae</taxon>
        <taxon>Streptophyta</taxon>
        <taxon>Embryophyta</taxon>
        <taxon>Tracheophyta</taxon>
        <taxon>Spermatophyta</taxon>
        <taxon>Magnoliopsida</taxon>
        <taxon>eudicotyledons</taxon>
        <taxon>Gunneridae</taxon>
        <taxon>Pentapetalae</taxon>
        <taxon>asterids</taxon>
        <taxon>lamiids</taxon>
        <taxon>Lamiales</taxon>
        <taxon>Oleaceae</taxon>
        <taxon>Forsythieae</taxon>
        <taxon>Abeliophyllum</taxon>
    </lineage>
</organism>
<accession>A0ABD1SWF1</accession>
<evidence type="ECO:0000313" key="2">
    <source>
        <dbReference type="Proteomes" id="UP001604336"/>
    </source>
</evidence>
<reference evidence="2" key="1">
    <citation type="submission" date="2024-07" db="EMBL/GenBank/DDBJ databases">
        <title>Two chromosome-level genome assemblies of Korean endemic species Abeliophyllum distichum and Forsythia ovata (Oleaceae).</title>
        <authorList>
            <person name="Jang H."/>
        </authorList>
    </citation>
    <scope>NUCLEOTIDE SEQUENCE [LARGE SCALE GENOMIC DNA]</scope>
</reference>
<proteinExistence type="predicted"/>